<organism evidence="1 2">
    <name type="scientific">Reticulomyxa filosa</name>
    <dbReference type="NCBI Taxonomy" id="46433"/>
    <lineage>
        <taxon>Eukaryota</taxon>
        <taxon>Sar</taxon>
        <taxon>Rhizaria</taxon>
        <taxon>Retaria</taxon>
        <taxon>Foraminifera</taxon>
        <taxon>Monothalamids</taxon>
        <taxon>Reticulomyxidae</taxon>
        <taxon>Reticulomyxa</taxon>
    </lineage>
</organism>
<proteinExistence type="predicted"/>
<sequence length="145" mass="17273">GEITYTIIYQKHFFFSEALISYQKDTIKKKKDSSIEYPTVERSQLGEYRQSLQLFLKSRLSKSDLTKKRILEKKNMKMRAMDRKMECGTLVTKSNEDSKIFGKEYHPQTSNRIGMEEQLEILEEKEKEEWSKMIEKSQMNGRVEI</sequence>
<evidence type="ECO:0000313" key="2">
    <source>
        <dbReference type="Proteomes" id="UP000023152"/>
    </source>
</evidence>
<name>X6ME23_RETFI</name>
<gene>
    <name evidence="1" type="ORF">RFI_25222</name>
</gene>
<accession>X6ME23</accession>
<feature type="non-terminal residue" evidence="1">
    <location>
        <position position="1"/>
    </location>
</feature>
<dbReference type="Proteomes" id="UP000023152">
    <property type="component" value="Unassembled WGS sequence"/>
</dbReference>
<keyword evidence="2" id="KW-1185">Reference proteome</keyword>
<reference evidence="1 2" key="1">
    <citation type="journal article" date="2013" name="Curr. Biol.">
        <title>The Genome of the Foraminiferan Reticulomyxa filosa.</title>
        <authorList>
            <person name="Glockner G."/>
            <person name="Hulsmann N."/>
            <person name="Schleicher M."/>
            <person name="Noegel A.A."/>
            <person name="Eichinger L."/>
            <person name="Gallinger C."/>
            <person name="Pawlowski J."/>
            <person name="Sierra R."/>
            <person name="Euteneuer U."/>
            <person name="Pillet L."/>
            <person name="Moustafa A."/>
            <person name="Platzer M."/>
            <person name="Groth M."/>
            <person name="Szafranski K."/>
            <person name="Schliwa M."/>
        </authorList>
    </citation>
    <scope>NUCLEOTIDE SEQUENCE [LARGE SCALE GENOMIC DNA]</scope>
</reference>
<dbReference type="AlphaFoldDB" id="X6ME23"/>
<dbReference type="EMBL" id="ASPP01021674">
    <property type="protein sequence ID" value="ETO12154.1"/>
    <property type="molecule type" value="Genomic_DNA"/>
</dbReference>
<comment type="caution">
    <text evidence="1">The sequence shown here is derived from an EMBL/GenBank/DDBJ whole genome shotgun (WGS) entry which is preliminary data.</text>
</comment>
<evidence type="ECO:0000313" key="1">
    <source>
        <dbReference type="EMBL" id="ETO12154.1"/>
    </source>
</evidence>
<protein>
    <submittedName>
        <fullName evidence="1">Uncharacterized protein</fullName>
    </submittedName>
</protein>